<feature type="transmembrane region" description="Helical" evidence="6">
    <location>
        <begin position="307"/>
        <end position="328"/>
    </location>
</feature>
<keyword evidence="3 6" id="KW-0812">Transmembrane</keyword>
<dbReference type="Gene3D" id="1.10.4160.10">
    <property type="entry name" value="Hydantoin permease"/>
    <property type="match status" value="1"/>
</dbReference>
<feature type="transmembrane region" description="Helical" evidence="6">
    <location>
        <begin position="170"/>
        <end position="189"/>
    </location>
</feature>
<evidence type="ECO:0000256" key="6">
    <source>
        <dbReference type="SAM" id="Phobius"/>
    </source>
</evidence>
<dbReference type="EMBL" id="PKGS01000001">
    <property type="protein sequence ID" value="PKZ17216.1"/>
    <property type="molecule type" value="Genomic_DNA"/>
</dbReference>
<reference evidence="7 8" key="1">
    <citation type="submission" date="2017-12" db="EMBL/GenBank/DDBJ databases">
        <title>Phylogenetic diversity of female urinary microbiome.</title>
        <authorList>
            <person name="Thomas-White K."/>
            <person name="Wolfe A.J."/>
        </authorList>
    </citation>
    <scope>NUCLEOTIDE SEQUENCE [LARGE SCALE GENOMIC DNA]</scope>
    <source>
        <strain evidence="7 8">UMB0119</strain>
    </source>
</reference>
<name>A0A2I1MAQ1_9FIRM</name>
<dbReference type="InterPro" id="IPR001248">
    <property type="entry name" value="Pur-cyt_permease"/>
</dbReference>
<feature type="transmembrane region" description="Helical" evidence="6">
    <location>
        <begin position="37"/>
        <end position="58"/>
    </location>
</feature>
<dbReference type="PANTHER" id="PTHR30569">
    <property type="entry name" value="CYTOSINE TRANSPORTER CODB"/>
    <property type="match status" value="1"/>
</dbReference>
<feature type="transmembrane region" description="Helical" evidence="6">
    <location>
        <begin position="210"/>
        <end position="230"/>
    </location>
</feature>
<dbReference type="Pfam" id="PF02133">
    <property type="entry name" value="Transp_cyt_pur"/>
    <property type="match status" value="1"/>
</dbReference>
<dbReference type="AlphaFoldDB" id="A0A2I1MAQ1"/>
<evidence type="ECO:0000313" key="7">
    <source>
        <dbReference type="EMBL" id="PKZ17216.1"/>
    </source>
</evidence>
<feature type="transmembrane region" description="Helical" evidence="6">
    <location>
        <begin position="362"/>
        <end position="384"/>
    </location>
</feature>
<accession>A0A2I1MAQ1</accession>
<evidence type="ECO:0000256" key="4">
    <source>
        <dbReference type="ARBA" id="ARBA00022989"/>
    </source>
</evidence>
<dbReference type="NCBIfam" id="TIGR02358">
    <property type="entry name" value="thia_cytX"/>
    <property type="match status" value="1"/>
</dbReference>
<evidence type="ECO:0000313" key="8">
    <source>
        <dbReference type="Proteomes" id="UP000234335"/>
    </source>
</evidence>
<comment type="subcellular location">
    <subcellularLocation>
        <location evidence="1">Membrane</location>
        <topology evidence="1">Multi-pass membrane protein</topology>
    </subcellularLocation>
</comment>
<proteinExistence type="inferred from homology"/>
<gene>
    <name evidence="7" type="primary">cytX</name>
    <name evidence="7" type="ORF">CYJ34_00475</name>
</gene>
<evidence type="ECO:0000256" key="5">
    <source>
        <dbReference type="ARBA" id="ARBA00023136"/>
    </source>
</evidence>
<feature type="transmembrane region" description="Helical" evidence="6">
    <location>
        <begin position="12"/>
        <end position="31"/>
    </location>
</feature>
<evidence type="ECO:0000256" key="3">
    <source>
        <dbReference type="ARBA" id="ARBA00022692"/>
    </source>
</evidence>
<dbReference type="Proteomes" id="UP000234335">
    <property type="component" value="Unassembled WGS sequence"/>
</dbReference>
<feature type="transmembrane region" description="Helical" evidence="6">
    <location>
        <begin position="138"/>
        <end position="158"/>
    </location>
</feature>
<dbReference type="GO" id="GO:0015209">
    <property type="term" value="F:cytosine transmembrane transporter activity"/>
    <property type="evidence" value="ECO:0007669"/>
    <property type="project" value="InterPro"/>
</dbReference>
<feature type="transmembrane region" description="Helical" evidence="6">
    <location>
        <begin position="236"/>
        <end position="263"/>
    </location>
</feature>
<sequence>MKKTSIYENGLIWFGAAVSIAEILTGTYYAPMGFKEGFLAIIVGHTIGFALLYFAGLIGAKSKRTAMETTKLTFGSKGGIIFAILNFLQLVGWTAIMIYDASLSSSEIFSFGHTFWAILTGGLIIVWILIGISDLGKVNTVSMALLFVLTLILSRYIFKMDLLSISTSKEAMSFGGAVELAVAMPLSWLPLISDYTSNAQEGKKSTFISALIYSVISIWMYTIGMGGALITGEYSLAAIFGITKLGPLAVLIIILSTVTTTFLDAYSAGVSFKSIKLNADEKKVGIMVTIIAIIAAIIFPMDDITDFLYFIGSVFAPMISIQIADYFILKNEGYTGDYNILNTTSWILGFVIYRIILNREFAVGPTFLVIIITMIITVILNKVIGKK</sequence>
<dbReference type="RefSeq" id="WP_101539385.1">
    <property type="nucleotide sequence ID" value="NZ_PKGS01000001.1"/>
</dbReference>
<keyword evidence="5 6" id="KW-0472">Membrane</keyword>
<feature type="transmembrane region" description="Helical" evidence="6">
    <location>
        <begin position="284"/>
        <end position="301"/>
    </location>
</feature>
<protein>
    <submittedName>
        <fullName evidence="7">Putative hydroxymethylpyrimidine transporter CytX</fullName>
    </submittedName>
</protein>
<comment type="similarity">
    <text evidence="2">Belongs to the purine-cytosine permease (2.A.39) family.</text>
</comment>
<keyword evidence="8" id="KW-1185">Reference proteome</keyword>
<comment type="caution">
    <text evidence="7">The sequence shown here is derived from an EMBL/GenBank/DDBJ whole genome shotgun (WGS) entry which is preliminary data.</text>
</comment>
<organism evidence="7 8">
    <name type="scientific">Anaerococcus octavius</name>
    <dbReference type="NCBI Taxonomy" id="54007"/>
    <lineage>
        <taxon>Bacteria</taxon>
        <taxon>Bacillati</taxon>
        <taxon>Bacillota</taxon>
        <taxon>Tissierellia</taxon>
        <taxon>Tissierellales</taxon>
        <taxon>Peptoniphilaceae</taxon>
        <taxon>Anaerococcus</taxon>
    </lineage>
</organism>
<evidence type="ECO:0000256" key="1">
    <source>
        <dbReference type="ARBA" id="ARBA00004141"/>
    </source>
</evidence>
<dbReference type="InterPro" id="IPR030191">
    <property type="entry name" value="CodB"/>
</dbReference>
<feature type="transmembrane region" description="Helical" evidence="6">
    <location>
        <begin position="111"/>
        <end position="131"/>
    </location>
</feature>
<dbReference type="GO" id="GO:0005886">
    <property type="term" value="C:plasma membrane"/>
    <property type="evidence" value="ECO:0007669"/>
    <property type="project" value="TreeGrafter"/>
</dbReference>
<dbReference type="InterPro" id="IPR012732">
    <property type="entry name" value="Thia_CytX"/>
</dbReference>
<feature type="transmembrane region" description="Helical" evidence="6">
    <location>
        <begin position="340"/>
        <end position="356"/>
    </location>
</feature>
<evidence type="ECO:0000256" key="2">
    <source>
        <dbReference type="ARBA" id="ARBA00008974"/>
    </source>
</evidence>
<keyword evidence="4 6" id="KW-1133">Transmembrane helix</keyword>
<dbReference type="PANTHER" id="PTHR30569:SF0">
    <property type="entry name" value="CYTOSINE PERMEASE"/>
    <property type="match status" value="1"/>
</dbReference>
<feature type="transmembrane region" description="Helical" evidence="6">
    <location>
        <begin position="79"/>
        <end position="99"/>
    </location>
</feature>